<gene>
    <name evidence="3" type="ORF">I206_106093</name>
</gene>
<proteinExistence type="predicted"/>
<feature type="compositionally biased region" description="Pro residues" evidence="1">
    <location>
        <begin position="329"/>
        <end position="341"/>
    </location>
</feature>
<evidence type="ECO:0000256" key="1">
    <source>
        <dbReference type="SAM" id="MobiDB-lite"/>
    </source>
</evidence>
<keyword evidence="2" id="KW-0472">Membrane</keyword>
<feature type="transmembrane region" description="Helical" evidence="2">
    <location>
        <begin position="255"/>
        <end position="281"/>
    </location>
</feature>
<dbReference type="AlphaFoldDB" id="A0AAJ8L9S8"/>
<evidence type="ECO:0000313" key="4">
    <source>
        <dbReference type="Proteomes" id="UP000094020"/>
    </source>
</evidence>
<organism evidence="3 4">
    <name type="scientific">Kwoniella pini CBS 10737</name>
    <dbReference type="NCBI Taxonomy" id="1296096"/>
    <lineage>
        <taxon>Eukaryota</taxon>
        <taxon>Fungi</taxon>
        <taxon>Dikarya</taxon>
        <taxon>Basidiomycota</taxon>
        <taxon>Agaricomycotina</taxon>
        <taxon>Tremellomycetes</taxon>
        <taxon>Tremellales</taxon>
        <taxon>Cryptococcaceae</taxon>
        <taxon>Kwoniella</taxon>
    </lineage>
</organism>
<reference evidence="3" key="1">
    <citation type="submission" date="2013-07" db="EMBL/GenBank/DDBJ databases">
        <authorList>
            <consortium name="The Broad Institute Genome Sequencing Platform"/>
            <person name="Cuomo C."/>
            <person name="Litvintseva A."/>
            <person name="Chen Y."/>
            <person name="Heitman J."/>
            <person name="Sun S."/>
            <person name="Springer D."/>
            <person name="Dromer F."/>
            <person name="Young S.K."/>
            <person name="Zeng Q."/>
            <person name="Gargeya S."/>
            <person name="Fitzgerald M."/>
            <person name="Abouelleil A."/>
            <person name="Alvarado L."/>
            <person name="Berlin A.M."/>
            <person name="Chapman S.B."/>
            <person name="Dewar J."/>
            <person name="Goldberg J."/>
            <person name="Griggs A."/>
            <person name="Gujja S."/>
            <person name="Hansen M."/>
            <person name="Howarth C."/>
            <person name="Imamovic A."/>
            <person name="Larimer J."/>
            <person name="McCowan C."/>
            <person name="Murphy C."/>
            <person name="Pearson M."/>
            <person name="Priest M."/>
            <person name="Roberts A."/>
            <person name="Saif S."/>
            <person name="Shea T."/>
            <person name="Sykes S."/>
            <person name="Wortman J."/>
            <person name="Nusbaum C."/>
            <person name="Birren B."/>
        </authorList>
    </citation>
    <scope>NUCLEOTIDE SEQUENCE</scope>
    <source>
        <strain evidence="3">CBS 10737</strain>
    </source>
</reference>
<keyword evidence="4" id="KW-1185">Reference proteome</keyword>
<reference evidence="3" key="2">
    <citation type="submission" date="2024-02" db="EMBL/GenBank/DDBJ databases">
        <title>Comparative genomics of Cryptococcus and Kwoniella reveals pathogenesis evolution and contrasting modes of karyotype evolution via chromosome fusion or intercentromeric recombination.</title>
        <authorList>
            <person name="Coelho M.A."/>
            <person name="David-Palma M."/>
            <person name="Shea T."/>
            <person name="Bowers K."/>
            <person name="McGinley-Smith S."/>
            <person name="Mohammad A.W."/>
            <person name="Gnirke A."/>
            <person name="Yurkov A.M."/>
            <person name="Nowrousian M."/>
            <person name="Sun S."/>
            <person name="Cuomo C.A."/>
            <person name="Heitman J."/>
        </authorList>
    </citation>
    <scope>NUCLEOTIDE SEQUENCE</scope>
    <source>
        <strain evidence="3">CBS 10737</strain>
    </source>
</reference>
<dbReference type="Proteomes" id="UP000094020">
    <property type="component" value="Chromosome 8"/>
</dbReference>
<keyword evidence="2" id="KW-1133">Transmembrane helix</keyword>
<name>A0AAJ8L9S8_9TREE</name>
<protein>
    <submittedName>
        <fullName evidence="3">Uncharacterized protein</fullName>
    </submittedName>
</protein>
<feature type="region of interest" description="Disordered" evidence="1">
    <location>
        <begin position="1"/>
        <end position="24"/>
    </location>
</feature>
<feature type="region of interest" description="Disordered" evidence="1">
    <location>
        <begin position="325"/>
        <end position="354"/>
    </location>
</feature>
<evidence type="ECO:0000256" key="2">
    <source>
        <dbReference type="SAM" id="Phobius"/>
    </source>
</evidence>
<dbReference type="KEGG" id="kpin:30173286"/>
<accession>A0AAJ8L9S8</accession>
<dbReference type="PROSITE" id="PS51257">
    <property type="entry name" value="PROKAR_LIPOPROTEIN"/>
    <property type="match status" value="1"/>
</dbReference>
<dbReference type="EMBL" id="CP144526">
    <property type="protein sequence ID" value="WWC72133.1"/>
    <property type="molecule type" value="Genomic_DNA"/>
</dbReference>
<feature type="transmembrane region" description="Helical" evidence="2">
    <location>
        <begin position="211"/>
        <end position="234"/>
    </location>
</feature>
<keyword evidence="2" id="KW-0812">Transmembrane</keyword>
<feature type="transmembrane region" description="Helical" evidence="2">
    <location>
        <begin position="173"/>
        <end position="191"/>
    </location>
</feature>
<sequence length="354" mass="38548">MSGNKDNGFSEMGSPHPSSTTSCRPVTNTLITTVTSQGTVITTRVLIVPTLTVMQGEAITLQVNLNEQGDLMDTQTSSTNLTKAQDSSVASTVTITTFASASATAHSPLSKGENDGVVVKPKNSKFTKKDYIPAWKRDTQLLADERGGTVVGRCAVLYGWDINSLDNFVREEIVLATFFMWILGLAILGLLNESIPHFVDVLPVYLNKRIGIQSTVLGLTISTMIASACLCWKIRDDLDWQTFQRIDAFTKVNSIYKLVLALSTMLQLEAFVLVTFSALFLDQVSLADFLYLEETNERSNEGFDENSSMPVPMPQNNLPAFSTAIGPGPATPPRQMFPPMPLCMTATRASSTPS</sequence>
<dbReference type="GeneID" id="30173286"/>
<evidence type="ECO:0000313" key="3">
    <source>
        <dbReference type="EMBL" id="WWC72133.1"/>
    </source>
</evidence>
<dbReference type="RefSeq" id="XP_070059337.1">
    <property type="nucleotide sequence ID" value="XM_070203236.1"/>
</dbReference>